<dbReference type="InterPro" id="IPR001387">
    <property type="entry name" value="Cro/C1-type_HTH"/>
</dbReference>
<dbReference type="SUPFAM" id="SSF47413">
    <property type="entry name" value="lambda repressor-like DNA-binding domains"/>
    <property type="match status" value="1"/>
</dbReference>
<dbReference type="RefSeq" id="WP_093841295.1">
    <property type="nucleotide sequence ID" value="NZ_FOLM01000021.1"/>
</dbReference>
<dbReference type="Pfam" id="PF13560">
    <property type="entry name" value="HTH_31"/>
    <property type="match status" value="1"/>
</dbReference>
<dbReference type="SMART" id="SM00530">
    <property type="entry name" value="HTH_XRE"/>
    <property type="match status" value="1"/>
</dbReference>
<dbReference type="InterPro" id="IPR010982">
    <property type="entry name" value="Lambda_DNA-bd_dom_sf"/>
</dbReference>
<feature type="domain" description="HTH cro/C1-type" evidence="1">
    <location>
        <begin position="15"/>
        <end position="69"/>
    </location>
</feature>
<dbReference type="OrthoDB" id="4115547at2"/>
<reference evidence="2 3" key="1">
    <citation type="submission" date="2016-10" db="EMBL/GenBank/DDBJ databases">
        <authorList>
            <person name="de Groot N.N."/>
        </authorList>
    </citation>
    <scope>NUCLEOTIDE SEQUENCE [LARGE SCALE GENOMIC DNA]</scope>
    <source>
        <strain evidence="2 3">CGMCC 4.5739</strain>
    </source>
</reference>
<proteinExistence type="predicted"/>
<dbReference type="Pfam" id="PF19054">
    <property type="entry name" value="DUF5753"/>
    <property type="match status" value="1"/>
</dbReference>
<accession>A0A1I1TV53</accession>
<sequence length="279" mass="30774">MAEPTVRRRRLGAALRRLREEAGLTLEEVEARAGHSPSKLSRIESAIRGIKAADLEELLDLYGAKEAQLRAFLSMLARDGNKRGWWQTYDLDPVYADLISLETDACAMSTYEVLVIPGLLQTAAYARAAIMANNMTSTPEEVSSLVDVRMARQSALTRAKPLKLRAIVHEAALWAGVPEPGVMRDQLQRLIDVTHNPHVTVQIMPKTAELHPGLIGGFTMLSFIQPGLDVVLLEHMDSSLYIEEAADVARYAEAFERLSASALPFGKSMALIREIKDAL</sequence>
<name>A0A1I1TV53_9ACTN</name>
<dbReference type="CDD" id="cd00093">
    <property type="entry name" value="HTH_XRE"/>
    <property type="match status" value="1"/>
</dbReference>
<dbReference type="STRING" id="910347.SAMN05421773_12153"/>
<dbReference type="EMBL" id="FOLM01000021">
    <property type="protein sequence ID" value="SFD62521.1"/>
    <property type="molecule type" value="Genomic_DNA"/>
</dbReference>
<keyword evidence="3" id="KW-1185">Reference proteome</keyword>
<organism evidence="2 3">
    <name type="scientific">Streptomyces aidingensis</name>
    <dbReference type="NCBI Taxonomy" id="910347"/>
    <lineage>
        <taxon>Bacteria</taxon>
        <taxon>Bacillati</taxon>
        <taxon>Actinomycetota</taxon>
        <taxon>Actinomycetes</taxon>
        <taxon>Kitasatosporales</taxon>
        <taxon>Streptomycetaceae</taxon>
        <taxon>Streptomyces</taxon>
    </lineage>
</organism>
<dbReference type="Gene3D" id="1.10.260.40">
    <property type="entry name" value="lambda repressor-like DNA-binding domains"/>
    <property type="match status" value="1"/>
</dbReference>
<protein>
    <submittedName>
        <fullName evidence="2">Helix-turn-helix domain-containing protein</fullName>
    </submittedName>
</protein>
<evidence type="ECO:0000259" key="1">
    <source>
        <dbReference type="PROSITE" id="PS50943"/>
    </source>
</evidence>
<gene>
    <name evidence="2" type="ORF">SAMN05421773_12153</name>
</gene>
<evidence type="ECO:0000313" key="2">
    <source>
        <dbReference type="EMBL" id="SFD62521.1"/>
    </source>
</evidence>
<dbReference type="GO" id="GO:0003677">
    <property type="term" value="F:DNA binding"/>
    <property type="evidence" value="ECO:0007669"/>
    <property type="project" value="InterPro"/>
</dbReference>
<dbReference type="PROSITE" id="PS50943">
    <property type="entry name" value="HTH_CROC1"/>
    <property type="match status" value="1"/>
</dbReference>
<dbReference type="Proteomes" id="UP000199207">
    <property type="component" value="Unassembled WGS sequence"/>
</dbReference>
<dbReference type="InterPro" id="IPR043917">
    <property type="entry name" value="DUF5753"/>
</dbReference>
<evidence type="ECO:0000313" key="3">
    <source>
        <dbReference type="Proteomes" id="UP000199207"/>
    </source>
</evidence>
<dbReference type="AlphaFoldDB" id="A0A1I1TV53"/>